<evidence type="ECO:0000256" key="7">
    <source>
        <dbReference type="ARBA" id="ARBA00035136"/>
    </source>
</evidence>
<evidence type="ECO:0000313" key="10">
    <source>
        <dbReference type="EMBL" id="EPX57723.1"/>
    </source>
</evidence>
<evidence type="ECO:0000256" key="4">
    <source>
        <dbReference type="ARBA" id="ARBA00022884"/>
    </source>
</evidence>
<proteinExistence type="inferred from homology"/>
<keyword evidence="11" id="KW-1185">Reference proteome</keyword>
<evidence type="ECO:0000256" key="5">
    <source>
        <dbReference type="ARBA" id="ARBA00022980"/>
    </source>
</evidence>
<dbReference type="InterPro" id="IPR002583">
    <property type="entry name" value="Ribosomal_bS20"/>
</dbReference>
<dbReference type="GO" id="GO:0005829">
    <property type="term" value="C:cytosol"/>
    <property type="evidence" value="ECO:0007669"/>
    <property type="project" value="TreeGrafter"/>
</dbReference>
<keyword evidence="5 8" id="KW-0689">Ribosomal protein</keyword>
<dbReference type="OrthoDB" id="9807974at2"/>
<dbReference type="RefSeq" id="WP_002627565.1">
    <property type="nucleotide sequence ID" value="NZ_ANAH02000032.1"/>
</dbReference>
<dbReference type="Pfam" id="PF01649">
    <property type="entry name" value="Ribosomal_S20p"/>
    <property type="match status" value="1"/>
</dbReference>
<dbReference type="GO" id="GO:0003735">
    <property type="term" value="F:structural constituent of ribosome"/>
    <property type="evidence" value="ECO:0007669"/>
    <property type="project" value="InterPro"/>
</dbReference>
<dbReference type="Proteomes" id="UP000011682">
    <property type="component" value="Unassembled WGS sequence"/>
</dbReference>
<feature type="compositionally biased region" description="Basic and acidic residues" evidence="9">
    <location>
        <begin position="1"/>
        <end position="11"/>
    </location>
</feature>
<evidence type="ECO:0000313" key="11">
    <source>
        <dbReference type="Proteomes" id="UP000011682"/>
    </source>
</evidence>
<comment type="caution">
    <text evidence="10">The sequence shown here is derived from an EMBL/GenBank/DDBJ whole genome shotgun (WGS) entry which is preliminary data.</text>
</comment>
<keyword evidence="4 8" id="KW-0694">RNA-binding</keyword>
<reference evidence="10" key="1">
    <citation type="submission" date="2013-05" db="EMBL/GenBank/DDBJ databases">
        <title>Genome assembly of Cystobacter fuscus DSM 2262.</title>
        <authorList>
            <person name="Sharma G."/>
            <person name="Khatri I."/>
            <person name="Kaur C."/>
            <person name="Mayilraj S."/>
            <person name="Subramanian S."/>
        </authorList>
    </citation>
    <scope>NUCLEOTIDE SEQUENCE [LARGE SCALE GENOMIC DNA]</scope>
    <source>
        <strain evidence="10">DSM 2262</strain>
    </source>
</reference>
<dbReference type="PANTHER" id="PTHR33398:SF1">
    <property type="entry name" value="SMALL RIBOSOMAL SUBUNIT PROTEIN BS20C"/>
    <property type="match status" value="1"/>
</dbReference>
<dbReference type="PANTHER" id="PTHR33398">
    <property type="entry name" value="30S RIBOSOMAL PROTEIN S20"/>
    <property type="match status" value="1"/>
</dbReference>
<keyword evidence="6 8" id="KW-0687">Ribonucleoprotein</keyword>
<dbReference type="AlphaFoldDB" id="S9QMH5"/>
<organism evidence="10 11">
    <name type="scientific">Cystobacter fuscus (strain ATCC 25194 / DSM 2262 / NBRC 100088 / M29)</name>
    <dbReference type="NCBI Taxonomy" id="1242864"/>
    <lineage>
        <taxon>Bacteria</taxon>
        <taxon>Pseudomonadati</taxon>
        <taxon>Myxococcota</taxon>
        <taxon>Myxococcia</taxon>
        <taxon>Myxococcales</taxon>
        <taxon>Cystobacterineae</taxon>
        <taxon>Archangiaceae</taxon>
        <taxon>Cystobacter</taxon>
    </lineage>
</organism>
<dbReference type="NCBIfam" id="TIGR00029">
    <property type="entry name" value="S20"/>
    <property type="match status" value="1"/>
</dbReference>
<dbReference type="GO" id="GO:0070181">
    <property type="term" value="F:small ribosomal subunit rRNA binding"/>
    <property type="evidence" value="ECO:0007669"/>
    <property type="project" value="TreeGrafter"/>
</dbReference>
<feature type="region of interest" description="Disordered" evidence="9">
    <location>
        <begin position="1"/>
        <end position="23"/>
    </location>
</feature>
<evidence type="ECO:0000256" key="2">
    <source>
        <dbReference type="ARBA" id="ARBA00007634"/>
    </source>
</evidence>
<evidence type="ECO:0000256" key="1">
    <source>
        <dbReference type="ARBA" id="ARBA00003134"/>
    </source>
</evidence>
<dbReference type="HAMAP" id="MF_00500">
    <property type="entry name" value="Ribosomal_bS20"/>
    <property type="match status" value="1"/>
</dbReference>
<comment type="similarity">
    <text evidence="2 8">Belongs to the bacterial ribosomal protein bS20 family.</text>
</comment>
<dbReference type="GO" id="GO:0006412">
    <property type="term" value="P:translation"/>
    <property type="evidence" value="ECO:0007669"/>
    <property type="project" value="UniProtKB-UniRule"/>
</dbReference>
<dbReference type="Gene3D" id="1.20.58.110">
    <property type="entry name" value="Ribosomal protein S20"/>
    <property type="match status" value="1"/>
</dbReference>
<dbReference type="SUPFAM" id="SSF46992">
    <property type="entry name" value="Ribosomal protein S20"/>
    <property type="match status" value="1"/>
</dbReference>
<name>S9QMH5_CYSF2</name>
<keyword evidence="3 8" id="KW-0699">rRNA-binding</keyword>
<protein>
    <recommendedName>
        <fullName evidence="7 8">Small ribosomal subunit protein bS20</fullName>
    </recommendedName>
</protein>
<evidence type="ECO:0000256" key="3">
    <source>
        <dbReference type="ARBA" id="ARBA00022730"/>
    </source>
</evidence>
<comment type="function">
    <text evidence="1 8">Binds directly to 16S ribosomal RNA.</text>
</comment>
<dbReference type="GO" id="GO:0015935">
    <property type="term" value="C:small ribosomal subunit"/>
    <property type="evidence" value="ECO:0007669"/>
    <property type="project" value="TreeGrafter"/>
</dbReference>
<evidence type="ECO:0000256" key="6">
    <source>
        <dbReference type="ARBA" id="ARBA00023274"/>
    </source>
</evidence>
<sequence length="91" mass="9903">MANTKSAEKRNRQAQKRRARNVNVRTTVKDAVKNLRDTLTSSDAGKTADAFKSAASRINKASSKGVIHKRAASRRISRLAKAVNRAKAAAK</sequence>
<dbReference type="EMBL" id="ANAH02000032">
    <property type="protein sequence ID" value="EPX57723.1"/>
    <property type="molecule type" value="Genomic_DNA"/>
</dbReference>
<gene>
    <name evidence="8" type="primary">rpsT</name>
    <name evidence="10" type="ORF">D187_004743</name>
</gene>
<dbReference type="InterPro" id="IPR036510">
    <property type="entry name" value="Ribosomal_bS20_sf"/>
</dbReference>
<dbReference type="eggNOG" id="COG0268">
    <property type="taxonomic scope" value="Bacteria"/>
</dbReference>
<evidence type="ECO:0000256" key="8">
    <source>
        <dbReference type="HAMAP-Rule" id="MF_00500"/>
    </source>
</evidence>
<evidence type="ECO:0000256" key="9">
    <source>
        <dbReference type="SAM" id="MobiDB-lite"/>
    </source>
</evidence>
<accession>S9QMH5</accession>